<gene>
    <name evidence="2" type="ORF">A6A03_16720</name>
</gene>
<feature type="transmembrane region" description="Helical" evidence="1">
    <location>
        <begin position="82"/>
        <end position="101"/>
    </location>
</feature>
<dbReference type="AlphaFoldDB" id="A0A178M8T9"/>
<evidence type="ECO:0000256" key="1">
    <source>
        <dbReference type="SAM" id="Phobius"/>
    </source>
</evidence>
<accession>A0A178M8T9</accession>
<dbReference type="EMBL" id="LWQS01000066">
    <property type="protein sequence ID" value="OAN44448.1"/>
    <property type="molecule type" value="Genomic_DNA"/>
</dbReference>
<feature type="transmembrane region" description="Helical" evidence="1">
    <location>
        <begin position="113"/>
        <end position="141"/>
    </location>
</feature>
<name>A0A178M8T9_9CHLR</name>
<protein>
    <submittedName>
        <fullName evidence="2">Uncharacterized protein</fullName>
    </submittedName>
</protein>
<feature type="non-terminal residue" evidence="2">
    <location>
        <position position="1"/>
    </location>
</feature>
<feature type="transmembrane region" description="Helical" evidence="1">
    <location>
        <begin position="153"/>
        <end position="170"/>
    </location>
</feature>
<keyword evidence="1" id="KW-1133">Transmembrane helix</keyword>
<reference evidence="2 3" key="1">
    <citation type="submission" date="2016-04" db="EMBL/GenBank/DDBJ databases">
        <title>Chloroflexus islandicus sp. nov., a thermophilic filamentous anoxygenic phototrophic bacterium from geyser Strokkur (Iceland).</title>
        <authorList>
            <person name="Gaisin V.A."/>
            <person name="Kalashnikov A.M."/>
            <person name="Sukhacheva M.V."/>
            <person name="Grouzdev D.S."/>
            <person name="Ivanov T.M."/>
            <person name="Kuznetsov B."/>
            <person name="Gorlenko V.M."/>
        </authorList>
    </citation>
    <scope>NUCLEOTIDE SEQUENCE [LARGE SCALE GENOMIC DNA]</scope>
    <source>
        <strain evidence="3">isl-2</strain>
    </source>
</reference>
<keyword evidence="1" id="KW-0472">Membrane</keyword>
<comment type="caution">
    <text evidence="2">The sequence shown here is derived from an EMBL/GenBank/DDBJ whole genome shotgun (WGS) entry which is preliminary data.</text>
</comment>
<evidence type="ECO:0000313" key="3">
    <source>
        <dbReference type="Proteomes" id="UP000078287"/>
    </source>
</evidence>
<evidence type="ECO:0000313" key="2">
    <source>
        <dbReference type="EMBL" id="OAN44448.1"/>
    </source>
</evidence>
<dbReference type="RefSeq" id="WP_066789218.1">
    <property type="nucleotide sequence ID" value="NZ_LWQS01000066.1"/>
</dbReference>
<organism evidence="2 3">
    <name type="scientific">Chloroflexus islandicus</name>
    <dbReference type="NCBI Taxonomy" id="1707952"/>
    <lineage>
        <taxon>Bacteria</taxon>
        <taxon>Bacillati</taxon>
        <taxon>Chloroflexota</taxon>
        <taxon>Chloroflexia</taxon>
        <taxon>Chloroflexales</taxon>
        <taxon>Chloroflexineae</taxon>
        <taxon>Chloroflexaceae</taxon>
        <taxon>Chloroflexus</taxon>
    </lineage>
</organism>
<keyword evidence="1" id="KW-0812">Transmembrane</keyword>
<keyword evidence="3" id="KW-1185">Reference proteome</keyword>
<dbReference type="Proteomes" id="UP000078287">
    <property type="component" value="Unassembled WGS sequence"/>
</dbReference>
<proteinExistence type="predicted"/>
<sequence length="196" mass="21509">DRSAIHLPAAPTDLAELPPPLAGLPTLAALAAQAAQTGLTLAWQAQRYDFAPPPNLLELTPPPPAPYRNELVFEQPTGLRRWIAIVLAVSGVMILIVPLIFGHIPEHPASWPLALLTLALMIGIKAGPLGYLGAFCIWLVANLPSLRFGTLPISLWPDIPLVALGLLLLWRDRRVRAMWQFVRRQFNRRHDVSGAN</sequence>